<comment type="caution">
    <text evidence="1">The sequence shown here is derived from an EMBL/GenBank/DDBJ whole genome shotgun (WGS) entry which is preliminary data.</text>
</comment>
<dbReference type="InterPro" id="IPR027417">
    <property type="entry name" value="P-loop_NTPase"/>
</dbReference>
<accession>A0A8B2NJC3</accession>
<sequence length="310" mass="33693">MALRRCGSTCLRECVSASMRLCVVTPIRLCAHALLPDCGHAGLRLRSAAFLRFHAFETVRYTDAGRGIRPNERPMKIIAFTSLKGGAGKSTALMAAASVLVEAGLRIACFEADDNRPLAVWKNNGTSEKTWDDNCRLYPAFDTDQFATAVEHATTDGCEIALVDTRGGGSDLNQAILLNADVVVIPTSLSVMELDEALQTLKYVIEVHKAAAMEAPAGLLINRIPTTSLSSRERYNLELLAEMPVLDTTLPTRRAYADIKALGHLHLYHRQLMKQSSKRVMASHIRLALVEARKLTAELLDAAGAPALVA</sequence>
<proteinExistence type="predicted"/>
<dbReference type="EMBL" id="QHHQ01000025">
    <property type="protein sequence ID" value="RAH95665.1"/>
    <property type="molecule type" value="Genomic_DNA"/>
</dbReference>
<evidence type="ECO:0000313" key="1">
    <source>
        <dbReference type="EMBL" id="RAH95665.1"/>
    </source>
</evidence>
<dbReference type="Proteomes" id="UP000249590">
    <property type="component" value="Unassembled WGS sequence"/>
</dbReference>
<evidence type="ECO:0000313" key="2">
    <source>
        <dbReference type="Proteomes" id="UP000249590"/>
    </source>
</evidence>
<dbReference type="Gene3D" id="3.40.50.300">
    <property type="entry name" value="P-loop containing nucleotide triphosphate hydrolases"/>
    <property type="match status" value="1"/>
</dbReference>
<dbReference type="AlphaFoldDB" id="A0A8B2NJC3"/>
<reference evidence="1 2" key="1">
    <citation type="submission" date="2018-05" db="EMBL/GenBank/DDBJ databases">
        <title>Acuticoccus sediminis sp. nov., isolated from deep-sea sediment of Indian Ocean.</title>
        <authorList>
            <person name="Liu X."/>
            <person name="Lai Q."/>
            <person name="Du Y."/>
            <person name="Sun F."/>
            <person name="Zhang X."/>
            <person name="Wang S."/>
            <person name="Shao Z."/>
        </authorList>
    </citation>
    <scope>NUCLEOTIDE SEQUENCE [LARGE SCALE GENOMIC DNA]</scope>
    <source>
        <strain evidence="1 2">PTG4-2</strain>
    </source>
</reference>
<dbReference type="PANTHER" id="PTHR13696">
    <property type="entry name" value="P-LOOP CONTAINING NUCLEOSIDE TRIPHOSPHATE HYDROLASE"/>
    <property type="match status" value="1"/>
</dbReference>
<gene>
    <name evidence="1" type="ORF">DLJ53_34195</name>
</gene>
<protein>
    <submittedName>
        <fullName evidence="1">Virulence protein</fullName>
    </submittedName>
</protein>
<dbReference type="CDD" id="cd02042">
    <property type="entry name" value="ParAB_family"/>
    <property type="match status" value="1"/>
</dbReference>
<keyword evidence="2" id="KW-1185">Reference proteome</keyword>
<dbReference type="PANTHER" id="PTHR13696:SF96">
    <property type="entry name" value="COBQ_COBB_MIND_PARA NUCLEOTIDE BINDING DOMAIN-CONTAINING PROTEIN"/>
    <property type="match status" value="1"/>
</dbReference>
<name>A0A8B2NJC3_9HYPH</name>
<dbReference type="InterPro" id="IPR050678">
    <property type="entry name" value="DNA_Partitioning_ATPase"/>
</dbReference>
<dbReference type="SUPFAM" id="SSF52540">
    <property type="entry name" value="P-loop containing nucleoside triphosphate hydrolases"/>
    <property type="match status" value="1"/>
</dbReference>
<dbReference type="InterPro" id="IPR009744">
    <property type="entry name" value="VirC1"/>
</dbReference>
<dbReference type="Pfam" id="PF07015">
    <property type="entry name" value="VirC1"/>
    <property type="match status" value="1"/>
</dbReference>
<organism evidence="1 2">
    <name type="scientific">Acuticoccus sediminis</name>
    <dbReference type="NCBI Taxonomy" id="2184697"/>
    <lineage>
        <taxon>Bacteria</taxon>
        <taxon>Pseudomonadati</taxon>
        <taxon>Pseudomonadota</taxon>
        <taxon>Alphaproteobacteria</taxon>
        <taxon>Hyphomicrobiales</taxon>
        <taxon>Amorphaceae</taxon>
        <taxon>Acuticoccus</taxon>
    </lineage>
</organism>